<evidence type="ECO:0000256" key="1">
    <source>
        <dbReference type="SAM" id="MobiDB-lite"/>
    </source>
</evidence>
<feature type="region of interest" description="Disordered" evidence="1">
    <location>
        <begin position="306"/>
        <end position="351"/>
    </location>
</feature>
<keyword evidence="3" id="KW-1185">Reference proteome</keyword>
<reference evidence="2" key="1">
    <citation type="submission" date="2022-11" db="EMBL/GenBank/DDBJ databases">
        <title>Minimal conservation of predation-associated metabolite biosynthetic gene clusters underscores biosynthetic potential of Myxococcota including descriptions for ten novel species: Archangium lansinium sp. nov., Myxococcus landrumus sp. nov., Nannocystis bai.</title>
        <authorList>
            <person name="Ahearne A."/>
            <person name="Stevens C."/>
            <person name="Phillips K."/>
        </authorList>
    </citation>
    <scope>NUCLEOTIDE SEQUENCE</scope>
    <source>
        <strain evidence="2">Na p29</strain>
    </source>
</reference>
<comment type="caution">
    <text evidence="2">The sequence shown here is derived from an EMBL/GenBank/DDBJ whole genome shotgun (WGS) entry which is preliminary data.</text>
</comment>
<dbReference type="InterPro" id="IPR010272">
    <property type="entry name" value="T6SS_TssF"/>
</dbReference>
<name>A0A9X3EZP6_9BACT</name>
<dbReference type="PANTHER" id="PTHR35370:SF4">
    <property type="entry name" value="TYPE VI SECRETION SYSTEM BASEPLATE SUBUNIT TSSF"/>
    <property type="match status" value="1"/>
</dbReference>
<dbReference type="AlphaFoldDB" id="A0A9X3EZP6"/>
<evidence type="ECO:0000313" key="2">
    <source>
        <dbReference type="EMBL" id="MCY1013081.1"/>
    </source>
</evidence>
<proteinExistence type="predicted"/>
<gene>
    <name evidence="2" type="ORF">OV079_47640</name>
</gene>
<dbReference type="Pfam" id="PF05947">
    <property type="entry name" value="T6SS_TssF"/>
    <property type="match status" value="1"/>
</dbReference>
<feature type="compositionally biased region" description="Low complexity" evidence="1">
    <location>
        <begin position="317"/>
        <end position="351"/>
    </location>
</feature>
<dbReference type="EMBL" id="JAPNKE010000002">
    <property type="protein sequence ID" value="MCY1013081.1"/>
    <property type="molecule type" value="Genomic_DNA"/>
</dbReference>
<dbReference type="PANTHER" id="PTHR35370">
    <property type="entry name" value="CYTOPLASMIC PROTEIN-RELATED-RELATED"/>
    <property type="match status" value="1"/>
</dbReference>
<dbReference type="Proteomes" id="UP001150924">
    <property type="component" value="Unassembled WGS sequence"/>
</dbReference>
<protein>
    <submittedName>
        <fullName evidence="2">Type VI secretion system baseplate subunit TssF</fullName>
    </submittedName>
</protein>
<evidence type="ECO:0000313" key="3">
    <source>
        <dbReference type="Proteomes" id="UP001150924"/>
    </source>
</evidence>
<sequence length="351" mass="37550">MRSLPAATIVEFVPNTKALRTRQQVPRGRPLVARERKGTVCRFRTCFDVDLAPLAVRDAVLEHPTGQRPRVRLQLELGDPCRTILAEPHPLRFYIHHSDPGLPATLLLWLTRHLECVTLQAGAGPVVTLPPDAVASLSAPASAVYPWPDTAPSGYRSVLELFSLHEKFCFFELTGLHRAALTDHALTIGFELDSPPPLAAAIGPDTFRLHCTPAINLFEAPGEPITCSPLGREAIVRVDGVDPRHVEVHDVLAVTSIGRVHGGRRTLAPFTRHVGGPLAAPTYALRRVASPSDGNVDTYLALVVPPAGAPRPRTRSSRSSSSAPTASSPASYRPATSPSSSPAAPSSPTAT</sequence>
<organism evidence="2 3">
    <name type="scientific">Nannocystis pusilla</name>
    <dbReference type="NCBI Taxonomy" id="889268"/>
    <lineage>
        <taxon>Bacteria</taxon>
        <taxon>Pseudomonadati</taxon>
        <taxon>Myxococcota</taxon>
        <taxon>Polyangia</taxon>
        <taxon>Nannocystales</taxon>
        <taxon>Nannocystaceae</taxon>
        <taxon>Nannocystis</taxon>
    </lineage>
</organism>
<accession>A0A9X3EZP6</accession>